<dbReference type="KEGG" id="cmag:CBW24_08430"/>
<dbReference type="PANTHER" id="PTHR12993">
    <property type="entry name" value="N-ACETYLGLUCOSAMINYL-PHOSPHATIDYLINOSITOL DE-N-ACETYLASE-RELATED"/>
    <property type="match status" value="1"/>
</dbReference>
<organism evidence="1 2">
    <name type="scientific">Pacificitalea manganoxidans</name>
    <dbReference type="NCBI Taxonomy" id="1411902"/>
    <lineage>
        <taxon>Bacteria</taxon>
        <taxon>Pseudomonadati</taxon>
        <taxon>Pseudomonadota</taxon>
        <taxon>Alphaproteobacteria</taxon>
        <taxon>Rhodobacterales</taxon>
        <taxon>Paracoccaceae</taxon>
        <taxon>Pacificitalea</taxon>
    </lineage>
</organism>
<dbReference type="Proteomes" id="UP000219050">
    <property type="component" value="Chromosome"/>
</dbReference>
<gene>
    <name evidence="1" type="ORF">CBW24_08430</name>
</gene>
<evidence type="ECO:0000313" key="1">
    <source>
        <dbReference type="EMBL" id="ATI42028.1"/>
    </source>
</evidence>
<dbReference type="SUPFAM" id="SSF102588">
    <property type="entry name" value="LmbE-like"/>
    <property type="match status" value="1"/>
</dbReference>
<dbReference type="RefSeq" id="WP_097373310.1">
    <property type="nucleotide sequence ID" value="NZ_CP021404.1"/>
</dbReference>
<accession>A0A291LZT5</accession>
<proteinExistence type="predicted"/>
<dbReference type="EMBL" id="CP021404">
    <property type="protein sequence ID" value="ATI42028.1"/>
    <property type="molecule type" value="Genomic_DNA"/>
</dbReference>
<dbReference type="PANTHER" id="PTHR12993:SF29">
    <property type="entry name" value="BLR3841 PROTEIN"/>
    <property type="match status" value="1"/>
</dbReference>
<reference evidence="1 2" key="1">
    <citation type="submission" date="2017-05" db="EMBL/GenBank/DDBJ databases">
        <title>Comparative genomic and metabolic analysis of manganese-oxidizing mechanisms in Celeribater manganoxidans DY25T: its adaption to the environment of polymetallic nodule.</title>
        <authorList>
            <person name="Wang X."/>
        </authorList>
    </citation>
    <scope>NUCLEOTIDE SEQUENCE [LARGE SCALE GENOMIC DNA]</scope>
    <source>
        <strain evidence="1 2">DY25</strain>
    </source>
</reference>
<name>A0A291LZT5_9RHOB</name>
<protein>
    <recommendedName>
        <fullName evidence="3">PIG-L family deacetylase</fullName>
    </recommendedName>
</protein>
<evidence type="ECO:0008006" key="3">
    <source>
        <dbReference type="Google" id="ProtNLM"/>
    </source>
</evidence>
<dbReference type="Pfam" id="PF02585">
    <property type="entry name" value="PIG-L"/>
    <property type="match status" value="1"/>
</dbReference>
<dbReference type="OrthoDB" id="9790023at2"/>
<evidence type="ECO:0000313" key="2">
    <source>
        <dbReference type="Proteomes" id="UP000219050"/>
    </source>
</evidence>
<dbReference type="InterPro" id="IPR024078">
    <property type="entry name" value="LmbE-like_dom_sf"/>
</dbReference>
<dbReference type="GO" id="GO:0016811">
    <property type="term" value="F:hydrolase activity, acting on carbon-nitrogen (but not peptide) bonds, in linear amides"/>
    <property type="evidence" value="ECO:0007669"/>
    <property type="project" value="TreeGrafter"/>
</dbReference>
<sequence length="248" mass="26619">MSLAPVCELPDDTAGFQSITLAELVGTAPVLILAPHPDDESLGCGGLIAAARDQGIPVHVICMTDGAASHPQSRNWGDGRLATRREAELIRAVGHLGCAAGDVSFLRHPDGWLGAQDRDAIANWIVNLCDRMGAASLFASAVMDHHADHKATAAIAAEVARHRPALRHWAYPVWSRWDDPAYAQKTGGVPRRFDTQLWQNAKRAAIDAHGSQLGRVVDDDPSGFAMSPGFTEFFATAPEVFFEVLPCP</sequence>
<dbReference type="Gene3D" id="3.40.50.10320">
    <property type="entry name" value="LmbE-like"/>
    <property type="match status" value="1"/>
</dbReference>
<keyword evidence="2" id="KW-1185">Reference proteome</keyword>
<dbReference type="InterPro" id="IPR003737">
    <property type="entry name" value="GlcNAc_PI_deacetylase-related"/>
</dbReference>
<dbReference type="AlphaFoldDB" id="A0A291LZT5"/>